<name>A0ABU5Z0F1_9MYCO</name>
<evidence type="ECO:0000313" key="2">
    <source>
        <dbReference type="Proteomes" id="UP001299283"/>
    </source>
</evidence>
<evidence type="ECO:0008006" key="3">
    <source>
        <dbReference type="Google" id="ProtNLM"/>
    </source>
</evidence>
<dbReference type="InterPro" id="IPR013321">
    <property type="entry name" value="Arc_rbn_hlx_hlx"/>
</dbReference>
<sequence length="52" mass="5847">MADSVRGKFESERSSDGVQVTVADLRRAAEAAQDLNDPDVMEAAWRWRSRPL</sequence>
<proteinExistence type="predicted"/>
<reference evidence="1 2" key="1">
    <citation type="submission" date="2023-12" db="EMBL/GenBank/DDBJ databases">
        <title>Description of new species of Mycobacterium terrae complex isolated from sewage at the Sao Paulo Zoological Park Foundation in Brazil.</title>
        <authorList>
            <person name="Romagnoli C.L."/>
            <person name="Conceicao E.C."/>
            <person name="Machado E."/>
            <person name="Barreto L.B.P.F."/>
            <person name="Sharma A."/>
            <person name="Silva N.M."/>
            <person name="Marques L.E."/>
            <person name="Juliana M.A."/>
            <person name="Lourenco M.C.S."/>
            <person name="Digiampietri L.A."/>
            <person name="Suffys P.N."/>
            <person name="Viana-Niero C."/>
        </authorList>
    </citation>
    <scope>NUCLEOTIDE SEQUENCE [LARGE SCALE GENOMIC DNA]</scope>
    <source>
        <strain evidence="1 2">MYC017</strain>
    </source>
</reference>
<comment type="caution">
    <text evidence="1">The sequence shown here is derived from an EMBL/GenBank/DDBJ whole genome shotgun (WGS) entry which is preliminary data.</text>
</comment>
<dbReference type="EMBL" id="JAYJJQ010000015">
    <property type="protein sequence ID" value="MEB3070625.1"/>
    <property type="molecule type" value="Genomic_DNA"/>
</dbReference>
<gene>
    <name evidence="1" type="ORF">K5L39_15680</name>
</gene>
<keyword evidence="2" id="KW-1185">Reference proteome</keyword>
<dbReference type="Proteomes" id="UP001299283">
    <property type="component" value="Unassembled WGS sequence"/>
</dbReference>
<accession>A0ABU5Z0F1</accession>
<dbReference type="RefSeq" id="WP_225397708.1">
    <property type="nucleotide sequence ID" value="NZ_JAYJJQ010000015.1"/>
</dbReference>
<organism evidence="1 2">
    <name type="scientific">[Mycobacterium] vasticus</name>
    <dbReference type="NCBI Taxonomy" id="2875777"/>
    <lineage>
        <taxon>Bacteria</taxon>
        <taxon>Bacillati</taxon>
        <taxon>Actinomycetota</taxon>
        <taxon>Actinomycetes</taxon>
        <taxon>Mycobacteriales</taxon>
        <taxon>Mycobacteriaceae</taxon>
        <taxon>Mycolicibacter</taxon>
    </lineage>
</organism>
<protein>
    <recommendedName>
        <fullName evidence="3">Antitoxin</fullName>
    </recommendedName>
</protein>
<evidence type="ECO:0000313" key="1">
    <source>
        <dbReference type="EMBL" id="MEB3070625.1"/>
    </source>
</evidence>
<dbReference type="Gene3D" id="1.10.1220.10">
    <property type="entry name" value="Met repressor-like"/>
    <property type="match status" value="1"/>
</dbReference>